<dbReference type="InterPro" id="IPR002716">
    <property type="entry name" value="PIN_dom"/>
</dbReference>
<protein>
    <recommendedName>
        <fullName evidence="8">Ribonuclease VapC</fullName>
        <shortName evidence="8">RNase VapC</shortName>
        <ecNumber evidence="8">3.1.-.-</ecNumber>
    </recommendedName>
    <alternativeName>
        <fullName evidence="8">Toxin VapC</fullName>
    </alternativeName>
</protein>
<dbReference type="CDD" id="cd18746">
    <property type="entry name" value="PIN_VapC4-5_FitB-like"/>
    <property type="match status" value="1"/>
</dbReference>
<dbReference type="GO" id="GO:0000287">
    <property type="term" value="F:magnesium ion binding"/>
    <property type="evidence" value="ECO:0007669"/>
    <property type="project" value="UniProtKB-UniRule"/>
</dbReference>
<keyword evidence="11" id="KW-1185">Reference proteome</keyword>
<dbReference type="Gene3D" id="3.40.50.1010">
    <property type="entry name" value="5'-nuclease"/>
    <property type="match status" value="1"/>
</dbReference>
<dbReference type="GO" id="GO:0016787">
    <property type="term" value="F:hydrolase activity"/>
    <property type="evidence" value="ECO:0007669"/>
    <property type="project" value="UniProtKB-KW"/>
</dbReference>
<dbReference type="GO" id="GO:0004540">
    <property type="term" value="F:RNA nuclease activity"/>
    <property type="evidence" value="ECO:0007669"/>
    <property type="project" value="InterPro"/>
</dbReference>
<dbReference type="HAMAP" id="MF_00265">
    <property type="entry name" value="VapC_Nob1"/>
    <property type="match status" value="1"/>
</dbReference>
<dbReference type="EMBL" id="JAAAMG010000014">
    <property type="protein sequence ID" value="NDW06040.1"/>
    <property type="molecule type" value="Genomic_DNA"/>
</dbReference>
<dbReference type="EC" id="3.1.-.-" evidence="8"/>
<dbReference type="AlphaFoldDB" id="A0A6N9T458"/>
<comment type="caution">
    <text evidence="10">The sequence shown here is derived from an EMBL/GenBank/DDBJ whole genome shotgun (WGS) entry which is preliminary data.</text>
</comment>
<evidence type="ECO:0000256" key="3">
    <source>
        <dbReference type="ARBA" id="ARBA00022722"/>
    </source>
</evidence>
<keyword evidence="8" id="KW-0800">Toxin</keyword>
<comment type="similarity">
    <text evidence="7 8">Belongs to the PINc/VapC protein family.</text>
</comment>
<proteinExistence type="inferred from homology"/>
<evidence type="ECO:0000256" key="2">
    <source>
        <dbReference type="ARBA" id="ARBA00022649"/>
    </source>
</evidence>
<name>A0A6N9T458_9HYPH</name>
<keyword evidence="5 8" id="KW-0378">Hydrolase</keyword>
<evidence type="ECO:0000256" key="5">
    <source>
        <dbReference type="ARBA" id="ARBA00022801"/>
    </source>
</evidence>
<dbReference type="InterPro" id="IPR022907">
    <property type="entry name" value="VapC_family"/>
</dbReference>
<keyword evidence="2 8" id="KW-1277">Toxin-antitoxin system</keyword>
<feature type="binding site" evidence="8">
    <location>
        <position position="5"/>
    </location>
    <ligand>
        <name>Mg(2+)</name>
        <dbReference type="ChEBI" id="CHEBI:18420"/>
    </ligand>
</feature>
<keyword evidence="4 8" id="KW-0479">Metal-binding</keyword>
<feature type="domain" description="PIN" evidence="9">
    <location>
        <begin position="2"/>
        <end position="128"/>
    </location>
</feature>
<evidence type="ECO:0000313" key="10">
    <source>
        <dbReference type="EMBL" id="NDW06040.1"/>
    </source>
</evidence>
<evidence type="ECO:0000256" key="8">
    <source>
        <dbReference type="HAMAP-Rule" id="MF_00265"/>
    </source>
</evidence>
<dbReference type="InterPro" id="IPR050556">
    <property type="entry name" value="Type_II_TA_system_RNase"/>
</dbReference>
<evidence type="ECO:0000256" key="4">
    <source>
        <dbReference type="ARBA" id="ARBA00022723"/>
    </source>
</evidence>
<organism evidence="10 11">
    <name type="scientific">Jiella pacifica</name>
    <dbReference type="NCBI Taxonomy" id="2696469"/>
    <lineage>
        <taxon>Bacteria</taxon>
        <taxon>Pseudomonadati</taxon>
        <taxon>Pseudomonadota</taxon>
        <taxon>Alphaproteobacteria</taxon>
        <taxon>Hyphomicrobiales</taxon>
        <taxon>Aurantimonadaceae</taxon>
        <taxon>Jiella</taxon>
    </lineage>
</organism>
<dbReference type="Proteomes" id="UP000469011">
    <property type="component" value="Unassembled WGS sequence"/>
</dbReference>
<evidence type="ECO:0000259" key="9">
    <source>
        <dbReference type="Pfam" id="PF01850"/>
    </source>
</evidence>
<dbReference type="PANTHER" id="PTHR33653">
    <property type="entry name" value="RIBONUCLEASE VAPC2"/>
    <property type="match status" value="1"/>
</dbReference>
<evidence type="ECO:0000256" key="1">
    <source>
        <dbReference type="ARBA" id="ARBA00001946"/>
    </source>
</evidence>
<keyword evidence="6 8" id="KW-0460">Magnesium</keyword>
<dbReference type="Pfam" id="PF01850">
    <property type="entry name" value="PIN"/>
    <property type="match status" value="1"/>
</dbReference>
<comment type="cofactor">
    <cofactor evidence="1 8">
        <name>Mg(2+)</name>
        <dbReference type="ChEBI" id="CHEBI:18420"/>
    </cofactor>
</comment>
<evidence type="ECO:0000256" key="7">
    <source>
        <dbReference type="ARBA" id="ARBA00038093"/>
    </source>
</evidence>
<reference evidence="10 11" key="1">
    <citation type="submission" date="2020-01" db="EMBL/GenBank/DDBJ databases">
        <title>Jiella pacifica sp. nov.</title>
        <authorList>
            <person name="Xue Z."/>
            <person name="Zhu S."/>
            <person name="Chen J."/>
            <person name="Yang J."/>
        </authorList>
    </citation>
    <scope>NUCLEOTIDE SEQUENCE [LARGE SCALE GENOMIC DNA]</scope>
    <source>
        <strain evidence="10 11">40Bstr34</strain>
    </source>
</reference>
<evidence type="ECO:0000256" key="6">
    <source>
        <dbReference type="ARBA" id="ARBA00022842"/>
    </source>
</evidence>
<comment type="function">
    <text evidence="8">Toxic component of a toxin-antitoxin (TA) system. An RNase.</text>
</comment>
<evidence type="ECO:0000313" key="11">
    <source>
        <dbReference type="Proteomes" id="UP000469011"/>
    </source>
</evidence>
<dbReference type="SUPFAM" id="SSF88723">
    <property type="entry name" value="PIN domain-like"/>
    <property type="match status" value="1"/>
</dbReference>
<dbReference type="PANTHER" id="PTHR33653:SF1">
    <property type="entry name" value="RIBONUCLEASE VAPC2"/>
    <property type="match status" value="1"/>
</dbReference>
<gene>
    <name evidence="8" type="primary">vapC</name>
    <name evidence="10" type="ORF">GTK09_16590</name>
</gene>
<keyword evidence="3 8" id="KW-0540">Nuclease</keyword>
<dbReference type="InterPro" id="IPR029060">
    <property type="entry name" value="PIN-like_dom_sf"/>
</dbReference>
<accession>A0A6N9T458</accession>
<feature type="binding site" evidence="8">
    <location>
        <position position="102"/>
    </location>
    <ligand>
        <name>Mg(2+)</name>
        <dbReference type="ChEBI" id="CHEBI:18420"/>
    </ligand>
</feature>
<sequence>MYLLDTNVISAARKPWALADHVAGAIRSLALRKTYVSVITLMELEIGVRSMERRDPRQGAELRQWLRSRRAELDAAQILPVTQQVVLRCAPLHVPDRRPTNDALIAATALAHGLTLVTRNVADFDAIDGQRILDLWA</sequence>
<dbReference type="GO" id="GO:0090729">
    <property type="term" value="F:toxin activity"/>
    <property type="evidence" value="ECO:0007669"/>
    <property type="project" value="UniProtKB-KW"/>
</dbReference>